<keyword evidence="5" id="KW-0653">Protein transport</keyword>
<dbReference type="PROSITE" id="PS50166">
    <property type="entry name" value="IMPORTIN_B_NT"/>
    <property type="match status" value="1"/>
</dbReference>
<evidence type="ECO:0000313" key="8">
    <source>
        <dbReference type="EMBL" id="KAJ5080379.1"/>
    </source>
</evidence>
<dbReference type="EMBL" id="JAPDFW010000011">
    <property type="protein sequence ID" value="KAJ5080379.1"/>
    <property type="molecule type" value="Genomic_DNA"/>
</dbReference>
<dbReference type="PANTHER" id="PTHR10997:SF18">
    <property type="entry name" value="D-IMPORTIN 7_RANBP7"/>
    <property type="match status" value="1"/>
</dbReference>
<keyword evidence="9" id="KW-1185">Reference proteome</keyword>
<gene>
    <name evidence="8" type="ORF">M0811_03864</name>
</gene>
<dbReference type="PANTHER" id="PTHR10997">
    <property type="entry name" value="IMPORTIN-7, 8, 11"/>
    <property type="match status" value="1"/>
</dbReference>
<accession>A0A9Q0RHQ0</accession>
<dbReference type="OrthoDB" id="760868at2759"/>
<organism evidence="8 9">
    <name type="scientific">Anaeramoeba ignava</name>
    <name type="common">Anaerobic marine amoeba</name>
    <dbReference type="NCBI Taxonomy" id="1746090"/>
    <lineage>
        <taxon>Eukaryota</taxon>
        <taxon>Metamonada</taxon>
        <taxon>Anaeramoebidae</taxon>
        <taxon>Anaeramoeba</taxon>
    </lineage>
</organism>
<keyword evidence="3" id="KW-0813">Transport</keyword>
<proteinExistence type="predicted"/>
<feature type="domain" description="Importin N-terminal" evidence="7">
    <location>
        <begin position="23"/>
        <end position="90"/>
    </location>
</feature>
<dbReference type="Gene3D" id="1.25.10.10">
    <property type="entry name" value="Leucine-rich Repeat Variant"/>
    <property type="match status" value="1"/>
</dbReference>
<evidence type="ECO:0000313" key="9">
    <source>
        <dbReference type="Proteomes" id="UP001149090"/>
    </source>
</evidence>
<evidence type="ECO:0000256" key="5">
    <source>
        <dbReference type="ARBA" id="ARBA00022927"/>
    </source>
</evidence>
<name>A0A9Q0RHQ0_ANAIG</name>
<evidence type="ECO:0000256" key="1">
    <source>
        <dbReference type="ARBA" id="ARBA00004123"/>
    </source>
</evidence>
<dbReference type="GO" id="GO:0006606">
    <property type="term" value="P:protein import into nucleus"/>
    <property type="evidence" value="ECO:0007669"/>
    <property type="project" value="TreeGrafter"/>
</dbReference>
<dbReference type="Pfam" id="PF03810">
    <property type="entry name" value="IBN_N"/>
    <property type="match status" value="1"/>
</dbReference>
<dbReference type="Proteomes" id="UP001149090">
    <property type="component" value="Unassembled WGS sequence"/>
</dbReference>
<evidence type="ECO:0000256" key="4">
    <source>
        <dbReference type="ARBA" id="ARBA00022490"/>
    </source>
</evidence>
<dbReference type="InterPro" id="IPR016024">
    <property type="entry name" value="ARM-type_fold"/>
</dbReference>
<dbReference type="GO" id="GO:0005635">
    <property type="term" value="C:nuclear envelope"/>
    <property type="evidence" value="ECO:0007669"/>
    <property type="project" value="TreeGrafter"/>
</dbReference>
<dbReference type="SUPFAM" id="SSF48371">
    <property type="entry name" value="ARM repeat"/>
    <property type="match status" value="1"/>
</dbReference>
<dbReference type="OMA" id="KNFEYRS"/>
<dbReference type="InterPro" id="IPR013598">
    <property type="entry name" value="Exportin-1/Importin-b-like"/>
</dbReference>
<dbReference type="InterPro" id="IPR011989">
    <property type="entry name" value="ARM-like"/>
</dbReference>
<keyword evidence="6" id="KW-0539">Nucleus</keyword>
<dbReference type="GO" id="GO:0005829">
    <property type="term" value="C:cytosol"/>
    <property type="evidence" value="ECO:0007669"/>
    <property type="project" value="TreeGrafter"/>
</dbReference>
<reference evidence="8" key="1">
    <citation type="submission" date="2022-10" db="EMBL/GenBank/DDBJ databases">
        <title>Novel sulphate-reducing endosymbionts in the free-living metamonad Anaeramoeba.</title>
        <authorList>
            <person name="Jerlstrom-Hultqvist J."/>
            <person name="Cepicka I."/>
            <person name="Gallot-Lavallee L."/>
            <person name="Salas-Leiva D."/>
            <person name="Curtis B.A."/>
            <person name="Zahonova K."/>
            <person name="Pipaliya S."/>
            <person name="Dacks J."/>
            <person name="Roger A.J."/>
        </authorList>
    </citation>
    <scope>NUCLEOTIDE SEQUENCE</scope>
    <source>
        <strain evidence="8">BMAN</strain>
    </source>
</reference>
<dbReference type="SMART" id="SM00913">
    <property type="entry name" value="IBN_N"/>
    <property type="match status" value="1"/>
</dbReference>
<dbReference type="Pfam" id="PF08389">
    <property type="entry name" value="Xpo1"/>
    <property type="match status" value="1"/>
</dbReference>
<dbReference type="AlphaFoldDB" id="A0A9Q0RHQ0"/>
<evidence type="ECO:0000259" key="7">
    <source>
        <dbReference type="PROSITE" id="PS50166"/>
    </source>
</evidence>
<dbReference type="InterPro" id="IPR001494">
    <property type="entry name" value="Importin-beta_N"/>
</dbReference>
<evidence type="ECO:0000256" key="3">
    <source>
        <dbReference type="ARBA" id="ARBA00022448"/>
    </source>
</evidence>
<dbReference type="GO" id="GO:0031267">
    <property type="term" value="F:small GTPase binding"/>
    <property type="evidence" value="ECO:0007669"/>
    <property type="project" value="InterPro"/>
</dbReference>
<comment type="subcellular location">
    <subcellularLocation>
        <location evidence="2">Cytoplasm</location>
    </subcellularLocation>
    <subcellularLocation>
        <location evidence="1">Nucleus</location>
    </subcellularLocation>
</comment>
<protein>
    <submittedName>
        <fullName evidence="8">D-importin 7/ranbp7</fullName>
    </submittedName>
</protein>
<evidence type="ECO:0000256" key="2">
    <source>
        <dbReference type="ARBA" id="ARBA00004496"/>
    </source>
</evidence>
<evidence type="ECO:0000256" key="6">
    <source>
        <dbReference type="ARBA" id="ARBA00023242"/>
    </source>
</evidence>
<sequence length="1087" mass="127282">MEKQLISLLDFSMCGNTHLQQQALNELETFFKNEGFISFLLQFLMNEETPSLYQQITSIILKNKLANQWEEIFASDKKYIIENILDSIISSEYLIKKQLAEAFYSIICHEFPQNMNGFIEKLVEYIQSANVQEVHGSLIAIHKICFRYKFKNYQNRKPLFELIDKTFPFILNFFENILETNSEEEFKPYLILLLSKSFFSSINSAFPQYIFENDNLSRWISVFCKALEISIQLSSSENRNNIEEKILLVWWKCSKKILMIFYYLFQKLPNLSKFKNEKEKKISIEFMEKHTQSILSSILTLLSEWKKEENYPESFDPILRLCLNILNKGMLKSKTFLFLKPHIYDLLLGVILPILNFNEKDENLWENESLEFFMRELDPYGYSLILKSAAKQLFHTILTLRTGDFLQLFMEFCDKIFSDYEKDSNNPIFVIQKETVLSSLQIISKKIKNTQKYSGLIEDLIVFHVFPEFDSIHSFMRGRACSFISEFSNIKWKDINHLYQACDFVFKSLNDSCVSVQISAAIGLKQLLKTINTESIQIKEIIQDLIHKLILLANEFGIDEIISTLQIMVSRFREEIIPHAALLCQNLCDSFANMASFETENEDQKDKISLALFQTLDTISTLIDILRQNPATLQQIQNLLTTFLEQYFNSETPQFIESIIHILRKLTFHSKQIEPKMFQFFESSIMAALSYAEDIIKEIVHLLHIYISRENNLFITLENSKYPDLVFQLCKRVLSLEKLDEYNSIEICKLIESILQNSVGKIDDFIPQFIDLALSALKKEISVPALKVLLFGIVGNCLIYNPRLSLSYLHSLHYENEFFENWFLLVDQKKLKSLHSKKVAFSSLCFIMKSIENPEDWMIRLSSLVLDYCFVLFSQIQSQQDQEIFEAGEEQDFEIDSKNPNFDLGKNNLNEDPDSDVALFNVTFEGFVMNGEESDGDDDIDDNNFFGDLNQDELKDDEDYDNDKFIEVENLNVYDLNDLNQDENVFDGIDNEMENNKNNIININFDNDSDNFIDNQDEKNIEDDEDDDEDDILELFDFNTPINSISEKEVFLDSIRIFVNSNPKFSEICLNNLDQEKQDIWWKLIEN</sequence>
<comment type="caution">
    <text evidence="8">The sequence shown here is derived from an EMBL/GenBank/DDBJ whole genome shotgun (WGS) entry which is preliminary data.</text>
</comment>
<keyword evidence="4" id="KW-0963">Cytoplasm</keyword>